<sequence>MGNGGVGLATIRVRGGQRLTGVVQVDGAKNAVLPILAASLLASQGESIIEGVPSLTDIHNLAEVTRSLGGKAEYVSQHALLRLSAENLQTTTAPEELVRKMRASFWVAGPLLARMGHFRIPLPGGCNIGERPVDQHIKGFEALGATVTIEHGYVEGHVHGKLRGARVYLDLISVGATINTMMAATLAEGQTLIENAAKEPEVVDVANYLNAMGAKVRGAGTDVIRVEGVSSMHAATHTVIPDRIEAGTYMIAAAITRGDVFVEGAIYNHLSSLCAKLREAGVTVEDDIHGIRVMATEPLRAVDVKTLPHPGFPTDLQAQMMAFLSTLPGTSLATETVFENRFLHVPEFRRMGVEVRIEGRTAVIDGGQPMTGATVKATDLRAAAALVLAGLAAEGETEVSGLEHLDRGYADLVGKLRSLGAHIERSDEANTHLKLVSSH</sequence>
<dbReference type="GO" id="GO:0008760">
    <property type="term" value="F:UDP-N-acetylglucosamine 1-carboxyvinyltransferase activity"/>
    <property type="evidence" value="ECO:0007669"/>
    <property type="project" value="UniProtKB-UniRule"/>
</dbReference>
<feature type="binding site" evidence="12">
    <location>
        <position position="102"/>
    </location>
    <ligand>
        <name>UDP-N-acetyl-alpha-D-glucosamine</name>
        <dbReference type="ChEBI" id="CHEBI:57705"/>
    </ligand>
</feature>
<keyword evidence="4 12" id="KW-0132">Cell division</keyword>
<evidence type="ECO:0000256" key="4">
    <source>
        <dbReference type="ARBA" id="ARBA00022618"/>
    </source>
</evidence>
<comment type="subcellular location">
    <subcellularLocation>
        <location evidence="1 12">Cytoplasm</location>
    </subcellularLocation>
</comment>
<evidence type="ECO:0000256" key="2">
    <source>
        <dbReference type="ARBA" id="ARBA00004752"/>
    </source>
</evidence>
<evidence type="ECO:0000256" key="6">
    <source>
        <dbReference type="ARBA" id="ARBA00022960"/>
    </source>
</evidence>
<evidence type="ECO:0000256" key="3">
    <source>
        <dbReference type="ARBA" id="ARBA00022490"/>
    </source>
</evidence>
<comment type="caution">
    <text evidence="12">Lacks conserved residue(s) required for the propagation of feature annotation.</text>
</comment>
<comment type="catalytic activity">
    <reaction evidence="11 12">
        <text>phosphoenolpyruvate + UDP-N-acetyl-alpha-D-glucosamine = UDP-N-acetyl-3-O-(1-carboxyvinyl)-alpha-D-glucosamine + phosphate</text>
        <dbReference type="Rhea" id="RHEA:18681"/>
        <dbReference type="ChEBI" id="CHEBI:43474"/>
        <dbReference type="ChEBI" id="CHEBI:57705"/>
        <dbReference type="ChEBI" id="CHEBI:58702"/>
        <dbReference type="ChEBI" id="CHEBI:68483"/>
        <dbReference type="EC" id="2.5.1.7"/>
    </reaction>
</comment>
<keyword evidence="6 12" id="KW-0133">Cell shape</keyword>
<keyword evidence="5 12" id="KW-0808">Transferase</keyword>
<keyword evidence="9 12" id="KW-0961">Cell wall biogenesis/degradation</keyword>
<reference evidence="14 15" key="1">
    <citation type="submission" date="2017-02" db="EMBL/GenBank/DDBJ databases">
        <title>Draft genome of Acidibacillus ferrooxidans Huett2.</title>
        <authorList>
            <person name="Schopf S."/>
        </authorList>
    </citation>
    <scope>NUCLEOTIDE SEQUENCE [LARGE SCALE GENOMIC DNA]</scope>
    <source>
        <strain evidence="14 15">Huett2</strain>
    </source>
</reference>
<dbReference type="InterPro" id="IPR001986">
    <property type="entry name" value="Enolpyruvate_Tfrase_dom"/>
</dbReference>
<dbReference type="GO" id="GO:0009252">
    <property type="term" value="P:peptidoglycan biosynthetic process"/>
    <property type="evidence" value="ECO:0007669"/>
    <property type="project" value="UniProtKB-UniRule"/>
</dbReference>
<keyword evidence="12" id="KW-0670">Pyruvate</keyword>
<feature type="binding site" evidence="12">
    <location>
        <begin position="131"/>
        <end position="135"/>
    </location>
    <ligand>
        <name>UDP-N-acetyl-alpha-D-glucosamine</name>
        <dbReference type="ChEBI" id="CHEBI:57705"/>
    </ligand>
</feature>
<dbReference type="CDD" id="cd01555">
    <property type="entry name" value="UdpNAET"/>
    <property type="match status" value="1"/>
</dbReference>
<dbReference type="GO" id="GO:0051301">
    <property type="term" value="P:cell division"/>
    <property type="evidence" value="ECO:0007669"/>
    <property type="project" value="UniProtKB-KW"/>
</dbReference>
<name>A0A1V4EUT4_9BACL</name>
<evidence type="ECO:0000256" key="1">
    <source>
        <dbReference type="ARBA" id="ARBA00004496"/>
    </source>
</evidence>
<dbReference type="Pfam" id="PF00275">
    <property type="entry name" value="EPSP_synthase"/>
    <property type="match status" value="1"/>
</dbReference>
<comment type="pathway">
    <text evidence="2 12">Cell wall biogenesis; peptidoglycan biosynthesis.</text>
</comment>
<accession>A0A1V4EUT4</accession>
<dbReference type="GO" id="GO:0019277">
    <property type="term" value="P:UDP-N-acetylgalactosamine biosynthetic process"/>
    <property type="evidence" value="ECO:0007669"/>
    <property type="project" value="InterPro"/>
</dbReference>
<keyword evidence="7 12" id="KW-0573">Peptidoglycan synthesis</keyword>
<feature type="modified residue" description="2-(S-cysteinyl)pyruvic acid O-phosphothioketal" evidence="12">
    <location>
        <position position="126"/>
    </location>
</feature>
<dbReference type="EC" id="2.5.1.7" evidence="12"/>
<dbReference type="InterPro" id="IPR050068">
    <property type="entry name" value="MurA_subfamily"/>
</dbReference>
<evidence type="ECO:0000256" key="7">
    <source>
        <dbReference type="ARBA" id="ARBA00022984"/>
    </source>
</evidence>
<dbReference type="InterPro" id="IPR036968">
    <property type="entry name" value="Enolpyruvate_Tfrase_sf"/>
</dbReference>
<evidence type="ECO:0000256" key="12">
    <source>
        <dbReference type="HAMAP-Rule" id="MF_00111"/>
    </source>
</evidence>
<evidence type="ECO:0000256" key="11">
    <source>
        <dbReference type="ARBA" id="ARBA00047527"/>
    </source>
</evidence>
<dbReference type="Proteomes" id="UP000190229">
    <property type="component" value="Unassembled WGS sequence"/>
</dbReference>
<feature type="active site" description="Proton donor" evidence="12">
    <location>
        <position position="126"/>
    </location>
</feature>
<dbReference type="PANTHER" id="PTHR43783:SF1">
    <property type="entry name" value="UDP-N-ACETYLGLUCOSAMINE 1-CARBOXYVINYLTRANSFERASE"/>
    <property type="match status" value="1"/>
</dbReference>
<evidence type="ECO:0000256" key="5">
    <source>
        <dbReference type="ARBA" id="ARBA00022679"/>
    </source>
</evidence>
<feature type="binding site" evidence="12">
    <location>
        <begin position="29"/>
        <end position="30"/>
    </location>
    <ligand>
        <name>phosphoenolpyruvate</name>
        <dbReference type="ChEBI" id="CHEBI:58702"/>
    </ligand>
</feature>
<dbReference type="FunFam" id="3.65.10.10:FF:000001">
    <property type="entry name" value="UDP-N-acetylglucosamine 1-carboxyvinyltransferase"/>
    <property type="match status" value="1"/>
</dbReference>
<feature type="binding site" evidence="12">
    <location>
        <position position="337"/>
    </location>
    <ligand>
        <name>UDP-N-acetyl-alpha-D-glucosamine</name>
        <dbReference type="ChEBI" id="CHEBI:57705"/>
    </ligand>
</feature>
<dbReference type="SUPFAM" id="SSF55205">
    <property type="entry name" value="EPT/RTPC-like"/>
    <property type="match status" value="1"/>
</dbReference>
<evidence type="ECO:0000256" key="8">
    <source>
        <dbReference type="ARBA" id="ARBA00023306"/>
    </source>
</evidence>
<comment type="function">
    <text evidence="12">Cell wall formation. Adds enolpyruvyl to UDP-N-acetylglucosamine.</text>
</comment>
<evidence type="ECO:0000313" key="15">
    <source>
        <dbReference type="Proteomes" id="UP000190229"/>
    </source>
</evidence>
<evidence type="ECO:0000259" key="13">
    <source>
        <dbReference type="Pfam" id="PF00275"/>
    </source>
</evidence>
<feature type="domain" description="Enolpyruvate transferase" evidence="13">
    <location>
        <begin position="13"/>
        <end position="416"/>
    </location>
</feature>
<comment type="similarity">
    <text evidence="10 12">Belongs to the EPSP synthase family. MurA subfamily.</text>
</comment>
<keyword evidence="15" id="KW-1185">Reference proteome</keyword>
<dbReference type="Gene3D" id="3.65.10.10">
    <property type="entry name" value="Enolpyruvate transferase domain"/>
    <property type="match status" value="2"/>
</dbReference>
<dbReference type="NCBIfam" id="TIGR01072">
    <property type="entry name" value="murA"/>
    <property type="match status" value="1"/>
</dbReference>
<evidence type="ECO:0000256" key="10">
    <source>
        <dbReference type="ARBA" id="ARBA00038367"/>
    </source>
</evidence>
<feature type="binding site" evidence="12">
    <location>
        <position position="315"/>
    </location>
    <ligand>
        <name>UDP-N-acetyl-alpha-D-glucosamine</name>
        <dbReference type="ChEBI" id="CHEBI:57705"/>
    </ligand>
</feature>
<evidence type="ECO:0000256" key="9">
    <source>
        <dbReference type="ARBA" id="ARBA00023316"/>
    </source>
</evidence>
<dbReference type="PANTHER" id="PTHR43783">
    <property type="entry name" value="UDP-N-ACETYLGLUCOSAMINE 1-CARBOXYVINYLTRANSFERASE"/>
    <property type="match status" value="1"/>
</dbReference>
<keyword evidence="8 12" id="KW-0131">Cell cycle</keyword>
<dbReference type="GO" id="GO:0071555">
    <property type="term" value="P:cell wall organization"/>
    <property type="evidence" value="ECO:0007669"/>
    <property type="project" value="UniProtKB-KW"/>
</dbReference>
<dbReference type="AlphaFoldDB" id="A0A1V4EUT4"/>
<dbReference type="InterPro" id="IPR013792">
    <property type="entry name" value="RNA3'P_cycl/enolpyr_Trfase_a/b"/>
</dbReference>
<keyword evidence="3 12" id="KW-0963">Cytoplasm</keyword>
<evidence type="ECO:0000313" key="14">
    <source>
        <dbReference type="EMBL" id="OPG16707.1"/>
    </source>
</evidence>
<organism evidence="14 15">
    <name type="scientific">Ferroacidibacillus organovorans</name>
    <dbReference type="NCBI Taxonomy" id="1765683"/>
    <lineage>
        <taxon>Bacteria</taxon>
        <taxon>Bacillati</taxon>
        <taxon>Bacillota</taxon>
        <taxon>Bacilli</taxon>
        <taxon>Bacillales</taxon>
        <taxon>Alicyclobacillaceae</taxon>
        <taxon>Ferroacidibacillus</taxon>
    </lineage>
</organism>
<dbReference type="GO" id="GO:0005737">
    <property type="term" value="C:cytoplasm"/>
    <property type="evidence" value="ECO:0007669"/>
    <property type="project" value="UniProtKB-SubCell"/>
</dbReference>
<gene>
    <name evidence="12" type="primary">murA</name>
    <name evidence="14" type="ORF">B2M26_04920</name>
</gene>
<dbReference type="NCBIfam" id="NF006873">
    <property type="entry name" value="PRK09369.1"/>
    <property type="match status" value="1"/>
</dbReference>
<comment type="caution">
    <text evidence="14">The sequence shown here is derived from an EMBL/GenBank/DDBJ whole genome shotgun (WGS) entry which is preliminary data.</text>
</comment>
<dbReference type="EMBL" id="MWPS01000014">
    <property type="protein sequence ID" value="OPG16707.1"/>
    <property type="molecule type" value="Genomic_DNA"/>
</dbReference>
<dbReference type="GO" id="GO:0008360">
    <property type="term" value="P:regulation of cell shape"/>
    <property type="evidence" value="ECO:0007669"/>
    <property type="project" value="UniProtKB-KW"/>
</dbReference>
<dbReference type="HAMAP" id="MF_00111">
    <property type="entry name" value="MurA"/>
    <property type="match status" value="1"/>
</dbReference>
<dbReference type="InterPro" id="IPR005750">
    <property type="entry name" value="UDP_GlcNAc_COvinyl_MurA"/>
</dbReference>
<dbReference type="UniPathway" id="UPA00219"/>
<protein>
    <recommendedName>
        <fullName evidence="12">UDP-N-acetylglucosamine 1-carboxyvinyltransferase</fullName>
        <ecNumber evidence="12">2.5.1.7</ecNumber>
    </recommendedName>
    <alternativeName>
        <fullName evidence="12">Enoylpyruvate transferase</fullName>
    </alternativeName>
    <alternativeName>
        <fullName evidence="12">UDP-N-acetylglucosamine enolpyruvyl transferase</fullName>
        <shortName evidence="12">EPT</shortName>
    </alternativeName>
</protein>
<proteinExistence type="inferred from homology"/>